<evidence type="ECO:0000313" key="3">
    <source>
        <dbReference type="Proteomes" id="UP000316882"/>
    </source>
</evidence>
<evidence type="ECO:0000313" key="2">
    <source>
        <dbReference type="EMBL" id="GEB30462.1"/>
    </source>
</evidence>
<keyword evidence="1" id="KW-0472">Membrane</keyword>
<keyword evidence="1" id="KW-1133">Transmembrane helix</keyword>
<feature type="transmembrane region" description="Helical" evidence="1">
    <location>
        <begin position="78"/>
        <end position="100"/>
    </location>
</feature>
<dbReference type="EMBL" id="BJMH01000001">
    <property type="protein sequence ID" value="GEB30462.1"/>
    <property type="molecule type" value="Genomic_DNA"/>
</dbReference>
<sequence>MRKIIEYLIIYLITGTFVFLGKVFVYMLGDEQAFGESALYYFCNFIYYVVAFYIIYIGVKRLRLNNASKTNRVMDVSIFIICVFLVYWSANVFISNYVVYLV</sequence>
<organism evidence="2 3">
    <name type="scientific">Brevibacillus parabrevis</name>
    <dbReference type="NCBI Taxonomy" id="54914"/>
    <lineage>
        <taxon>Bacteria</taxon>
        <taxon>Bacillati</taxon>
        <taxon>Bacillota</taxon>
        <taxon>Bacilli</taxon>
        <taxon>Bacillales</taxon>
        <taxon>Paenibacillaceae</taxon>
        <taxon>Brevibacillus</taxon>
    </lineage>
</organism>
<accession>A0A4Y3P7V4</accession>
<keyword evidence="3" id="KW-1185">Reference proteome</keyword>
<protein>
    <submittedName>
        <fullName evidence="2">Uncharacterized protein</fullName>
    </submittedName>
</protein>
<comment type="caution">
    <text evidence="2">The sequence shown here is derived from an EMBL/GenBank/DDBJ whole genome shotgun (WGS) entry which is preliminary data.</text>
</comment>
<dbReference type="Proteomes" id="UP000316882">
    <property type="component" value="Unassembled WGS sequence"/>
</dbReference>
<gene>
    <name evidence="2" type="ORF">BPA01_00420</name>
</gene>
<reference evidence="2 3" key="1">
    <citation type="submission" date="2019-06" db="EMBL/GenBank/DDBJ databases">
        <title>Whole genome shotgun sequence of Brevibacillus parabrevis NBRC 12334.</title>
        <authorList>
            <person name="Hosoyama A."/>
            <person name="Uohara A."/>
            <person name="Ohji S."/>
            <person name="Ichikawa N."/>
        </authorList>
    </citation>
    <scope>NUCLEOTIDE SEQUENCE [LARGE SCALE GENOMIC DNA]</scope>
    <source>
        <strain evidence="2 3">NBRC 12334</strain>
    </source>
</reference>
<evidence type="ECO:0000256" key="1">
    <source>
        <dbReference type="SAM" id="Phobius"/>
    </source>
</evidence>
<feature type="transmembrane region" description="Helical" evidence="1">
    <location>
        <begin position="7"/>
        <end position="27"/>
    </location>
</feature>
<keyword evidence="1" id="KW-0812">Transmembrane</keyword>
<name>A0A4Y3P7V4_BREPA</name>
<feature type="transmembrane region" description="Helical" evidence="1">
    <location>
        <begin position="39"/>
        <end position="57"/>
    </location>
</feature>
<dbReference type="AlphaFoldDB" id="A0A4Y3P7V4"/>
<proteinExistence type="predicted"/>